<comment type="subcellular location">
    <subcellularLocation>
        <location evidence="1">Cell membrane</location>
        <topology evidence="1">Multi-pass membrane protein</topology>
    </subcellularLocation>
</comment>
<feature type="transmembrane region" description="Helical" evidence="7">
    <location>
        <begin position="69"/>
        <end position="93"/>
    </location>
</feature>
<keyword evidence="9" id="KW-1185">Reference proteome</keyword>
<dbReference type="RefSeq" id="WP_188855856.1">
    <property type="nucleotide sequence ID" value="NZ_BMOS01000002.1"/>
</dbReference>
<evidence type="ECO:0000256" key="7">
    <source>
        <dbReference type="SAM" id="Phobius"/>
    </source>
</evidence>
<dbReference type="NCBIfam" id="NF006372">
    <property type="entry name" value="PRK08600.1"/>
    <property type="match status" value="1"/>
</dbReference>
<dbReference type="NCBIfam" id="NF009303">
    <property type="entry name" value="PRK12660.1"/>
    <property type="match status" value="1"/>
</dbReference>
<reference evidence="8" key="2">
    <citation type="submission" date="2020-09" db="EMBL/GenBank/DDBJ databases">
        <authorList>
            <person name="Sun Q."/>
            <person name="Ohkuma M."/>
        </authorList>
    </citation>
    <scope>NUCLEOTIDE SEQUENCE</scope>
    <source>
        <strain evidence="8">JCM 17251</strain>
    </source>
</reference>
<reference evidence="8" key="1">
    <citation type="journal article" date="2014" name="Int. J. Syst. Evol. Microbiol.">
        <title>Complete genome sequence of Corynebacterium casei LMG S-19264T (=DSM 44701T), isolated from a smear-ripened cheese.</title>
        <authorList>
            <consortium name="US DOE Joint Genome Institute (JGI-PGF)"/>
            <person name="Walter F."/>
            <person name="Albersmeier A."/>
            <person name="Kalinowski J."/>
            <person name="Ruckert C."/>
        </authorList>
    </citation>
    <scope>NUCLEOTIDE SEQUENCE</scope>
    <source>
        <strain evidence="8">JCM 17251</strain>
    </source>
</reference>
<dbReference type="Gene3D" id="1.10.287.3510">
    <property type="match status" value="1"/>
</dbReference>
<keyword evidence="4 7" id="KW-0812">Transmembrane</keyword>
<protein>
    <submittedName>
        <fullName evidence="8">Na(+)/H(+) antiporter subunit C</fullName>
    </submittedName>
</protein>
<dbReference type="Proteomes" id="UP000624041">
    <property type="component" value="Unassembled WGS sequence"/>
</dbReference>
<evidence type="ECO:0000256" key="2">
    <source>
        <dbReference type="ARBA" id="ARBA00010388"/>
    </source>
</evidence>
<evidence type="ECO:0000256" key="4">
    <source>
        <dbReference type="ARBA" id="ARBA00022692"/>
    </source>
</evidence>
<dbReference type="AlphaFoldDB" id="A0A918CZ78"/>
<keyword evidence="3" id="KW-1003">Cell membrane</keyword>
<evidence type="ECO:0000256" key="3">
    <source>
        <dbReference type="ARBA" id="ARBA00022475"/>
    </source>
</evidence>
<dbReference type="InterPro" id="IPR039428">
    <property type="entry name" value="NUOK/Mnh_C1-like"/>
</dbReference>
<comment type="caution">
    <text evidence="8">The sequence shown here is derived from an EMBL/GenBank/DDBJ whole genome shotgun (WGS) entry which is preliminary data.</text>
</comment>
<keyword evidence="5 7" id="KW-1133">Transmembrane helix</keyword>
<accession>A0A918CZ78</accession>
<evidence type="ECO:0000313" key="8">
    <source>
        <dbReference type="EMBL" id="GGN50657.1"/>
    </source>
</evidence>
<feature type="transmembrane region" description="Helical" evidence="7">
    <location>
        <begin position="28"/>
        <end position="49"/>
    </location>
</feature>
<dbReference type="PANTHER" id="PTHR34583:SF2">
    <property type="entry name" value="ANTIPORTER SUBUNIT MNHC2-RELATED"/>
    <property type="match status" value="1"/>
</dbReference>
<proteinExistence type="inferred from homology"/>
<evidence type="ECO:0000256" key="6">
    <source>
        <dbReference type="ARBA" id="ARBA00023136"/>
    </source>
</evidence>
<evidence type="ECO:0000313" key="9">
    <source>
        <dbReference type="Proteomes" id="UP000624041"/>
    </source>
</evidence>
<dbReference type="PANTHER" id="PTHR34583">
    <property type="entry name" value="ANTIPORTER SUBUNIT MNHC2-RELATED"/>
    <property type="match status" value="1"/>
</dbReference>
<dbReference type="InterPro" id="IPR050601">
    <property type="entry name" value="CPA3_antiporter_subunitC"/>
</dbReference>
<dbReference type="EMBL" id="BMOS01000002">
    <property type="protein sequence ID" value="GGN50657.1"/>
    <property type="molecule type" value="Genomic_DNA"/>
</dbReference>
<keyword evidence="6 7" id="KW-0472">Membrane</keyword>
<organism evidence="8 9">
    <name type="scientific">Oceanobacillus indicireducens</name>
    <dbReference type="NCBI Taxonomy" id="1004261"/>
    <lineage>
        <taxon>Bacteria</taxon>
        <taxon>Bacillati</taxon>
        <taxon>Bacillota</taxon>
        <taxon>Bacilli</taxon>
        <taxon>Bacillales</taxon>
        <taxon>Bacillaceae</taxon>
        <taxon>Oceanobacillus</taxon>
    </lineage>
</organism>
<name>A0A918CZ78_9BACI</name>
<dbReference type="Pfam" id="PF00420">
    <property type="entry name" value="Oxidored_q2"/>
    <property type="match status" value="1"/>
</dbReference>
<sequence>METLMIILTGVLVTIATYLVLSKSVIRVILGTAVYSHATHLLIITMGGLKKGNVPILGDDDVSTFVDPLPQALILTSIVISFAVTALVLVLAYRAYQTLGTDNMEELRGRKYE</sequence>
<dbReference type="GO" id="GO:0005886">
    <property type="term" value="C:plasma membrane"/>
    <property type="evidence" value="ECO:0007669"/>
    <property type="project" value="UniProtKB-SubCell"/>
</dbReference>
<evidence type="ECO:0000256" key="1">
    <source>
        <dbReference type="ARBA" id="ARBA00004651"/>
    </source>
</evidence>
<feature type="transmembrane region" description="Helical" evidence="7">
    <location>
        <begin position="6"/>
        <end position="21"/>
    </location>
</feature>
<comment type="similarity">
    <text evidence="2">Belongs to the CPA3 antiporters (TC 2.A.63) subunit C family.</text>
</comment>
<gene>
    <name evidence="8" type="ORF">GCM10007971_04510</name>
</gene>
<evidence type="ECO:0000256" key="5">
    <source>
        <dbReference type="ARBA" id="ARBA00022989"/>
    </source>
</evidence>